<protein>
    <submittedName>
        <fullName evidence="1">Uncharacterized protein</fullName>
    </submittedName>
</protein>
<reference evidence="1" key="1">
    <citation type="submission" date="2021-03" db="EMBL/GenBank/DDBJ databases">
        <title>Evolutionary priming and transition to the ectomycorrhizal habit in an iconic lineage of mushroom-forming fungi: is preadaptation a requirement?</title>
        <authorList>
            <consortium name="DOE Joint Genome Institute"/>
            <person name="Looney B.P."/>
            <person name="Miyauchi S."/>
            <person name="Morin E."/>
            <person name="Drula E."/>
            <person name="Courty P.E."/>
            <person name="Chicoki N."/>
            <person name="Fauchery L."/>
            <person name="Kohler A."/>
            <person name="Kuo A."/>
            <person name="LaButti K."/>
            <person name="Pangilinan J."/>
            <person name="Lipzen A."/>
            <person name="Riley R."/>
            <person name="Andreopoulos W."/>
            <person name="He G."/>
            <person name="Johnson J."/>
            <person name="Barry K.W."/>
            <person name="Grigoriev I.V."/>
            <person name="Nagy L."/>
            <person name="Hibbett D."/>
            <person name="Henrissat B."/>
            <person name="Matheny P.B."/>
            <person name="Labbe J."/>
            <person name="Martin A.F."/>
        </authorList>
    </citation>
    <scope>NUCLEOTIDE SEQUENCE</scope>
    <source>
        <strain evidence="1">BPL698</strain>
    </source>
</reference>
<keyword evidence="2" id="KW-1185">Reference proteome</keyword>
<comment type="caution">
    <text evidence="1">The sequence shown here is derived from an EMBL/GenBank/DDBJ whole genome shotgun (WGS) entry which is preliminary data.</text>
</comment>
<proteinExistence type="predicted"/>
<evidence type="ECO:0000313" key="2">
    <source>
        <dbReference type="Proteomes" id="UP001207468"/>
    </source>
</evidence>
<name>A0ACC0UME8_9AGAM</name>
<sequence length="121" mass="13677">MMLNGPQRLPEQDHRHGRRSLCGRLDKIDSVQNVIALLSDLRDAWDNYEFGVDPKNNFHITAFTNGIVDVNGLRLQLDHMKGAGELAWAYEDYDDAFGDGCNLSNWGTREGKDRLELASTI</sequence>
<dbReference type="Proteomes" id="UP001207468">
    <property type="component" value="Unassembled WGS sequence"/>
</dbReference>
<accession>A0ACC0UME8</accession>
<organism evidence="1 2">
    <name type="scientific">Russula earlei</name>
    <dbReference type="NCBI Taxonomy" id="71964"/>
    <lineage>
        <taxon>Eukaryota</taxon>
        <taxon>Fungi</taxon>
        <taxon>Dikarya</taxon>
        <taxon>Basidiomycota</taxon>
        <taxon>Agaricomycotina</taxon>
        <taxon>Agaricomycetes</taxon>
        <taxon>Russulales</taxon>
        <taxon>Russulaceae</taxon>
        <taxon>Russula</taxon>
    </lineage>
</organism>
<dbReference type="EMBL" id="JAGFNK010000005">
    <property type="protein sequence ID" value="KAI9512899.1"/>
    <property type="molecule type" value="Genomic_DNA"/>
</dbReference>
<gene>
    <name evidence="1" type="ORF">F5148DRAFT_654946</name>
</gene>
<evidence type="ECO:0000313" key="1">
    <source>
        <dbReference type="EMBL" id="KAI9512899.1"/>
    </source>
</evidence>